<reference evidence="17 18" key="1">
    <citation type="journal article" date="2021" name="Commun. Biol.">
        <title>The genome of Shorea leprosula (Dipterocarpaceae) highlights the ecological relevance of drought in aseasonal tropical rainforests.</title>
        <authorList>
            <person name="Ng K.K.S."/>
            <person name="Kobayashi M.J."/>
            <person name="Fawcett J.A."/>
            <person name="Hatakeyama M."/>
            <person name="Paape T."/>
            <person name="Ng C.H."/>
            <person name="Ang C.C."/>
            <person name="Tnah L.H."/>
            <person name="Lee C.T."/>
            <person name="Nishiyama T."/>
            <person name="Sese J."/>
            <person name="O'Brien M.J."/>
            <person name="Copetti D."/>
            <person name="Mohd Noor M.I."/>
            <person name="Ong R.C."/>
            <person name="Putra M."/>
            <person name="Sireger I.Z."/>
            <person name="Indrioko S."/>
            <person name="Kosugi Y."/>
            <person name="Izuno A."/>
            <person name="Isagi Y."/>
            <person name="Lee S.L."/>
            <person name="Shimizu K.K."/>
        </authorList>
    </citation>
    <scope>NUCLEOTIDE SEQUENCE [LARGE SCALE GENOMIC DNA]</scope>
    <source>
        <strain evidence="17">214</strain>
    </source>
</reference>
<dbReference type="Pfam" id="PF02537">
    <property type="entry name" value="CRCB"/>
    <property type="match status" value="2"/>
</dbReference>
<dbReference type="GO" id="GO:1903425">
    <property type="term" value="F:fluoride transmembrane transporter activity"/>
    <property type="evidence" value="ECO:0007669"/>
    <property type="project" value="TreeGrafter"/>
</dbReference>
<comment type="catalytic activity">
    <reaction evidence="1">
        <text>Hydrolysis of terminal non-reducing beta-D-galactose residues in beta-D-galactosides.</text>
        <dbReference type="EC" id="3.2.1.23"/>
    </reaction>
</comment>
<protein>
    <recommendedName>
        <fullName evidence="5">beta-galactosidase</fullName>
        <ecNumber evidence="5">3.2.1.23</ecNumber>
    </recommendedName>
</protein>
<dbReference type="GO" id="GO:0004565">
    <property type="term" value="F:beta-galactosidase activity"/>
    <property type="evidence" value="ECO:0007669"/>
    <property type="project" value="UniProtKB-EC"/>
</dbReference>
<dbReference type="Pfam" id="PF21467">
    <property type="entry name" value="BetaGal_gal-bd"/>
    <property type="match status" value="1"/>
</dbReference>
<evidence type="ECO:0000259" key="16">
    <source>
        <dbReference type="PROSITE" id="PS50228"/>
    </source>
</evidence>
<evidence type="ECO:0000256" key="15">
    <source>
        <dbReference type="SAM" id="Phobius"/>
    </source>
</evidence>
<dbReference type="GO" id="GO:0005886">
    <property type="term" value="C:plasma membrane"/>
    <property type="evidence" value="ECO:0007669"/>
    <property type="project" value="UniProtKB-SubCell"/>
</dbReference>
<dbReference type="AlphaFoldDB" id="A0AAV5KVF4"/>
<evidence type="ECO:0000256" key="2">
    <source>
        <dbReference type="ARBA" id="ARBA00002598"/>
    </source>
</evidence>
<dbReference type="PRINTS" id="PR00742">
    <property type="entry name" value="GLHYDRLASE35"/>
</dbReference>
<dbReference type="EC" id="3.2.1.23" evidence="5"/>
<sequence>MNSVAMDPSSNDIEPKRIGSFAMTSSAGSSFRRHSLSISRAHSFQLNNEIESEVVSLAGDAGDLALHSSRHGQSSRISFSIDNALESGAGFPIPEDNMLQSYGFWCSDPATQNAISPVSPMPEEIISPFSTTALNCSKDKDQDEDEALPLFLEYIYCLLHLSVFGILGVLSRYLLQRLFGPSTAGLTSHQSILYLDLPSNVVGSFLMGWWGVVFKEEISRVSNHLAIVLTTGYLGSLTTFSGWNQDMLDLSVHGHWLFSLFGFLFGLFLADHFIIFGIETAKGFRWLLKRINRTKEREMSSTKMKWRVNRYSRHWAVMVVLLLFLGALWSLSGALLKEEFNSTSAGPQLWLACLVGPPGVWIRWFLARLNGRGLGKAGILRWVPFGTLAANVSAACVTAGLATLRKAVNTRTCDTVIDGIQLGFTGCLSTVSAFIVEFNAMRGSQRPWRAYAYALSTITLSFGFGVLFYDLPVWVGLKGECLKIYTIEENDKAGWVDLTLDATPPSFTWYKTLFDAPDGADPVALDLGSMGKGQAWVNGHHIGRYWNRVAPKDGCIKCDYRGRYNSEKCTTNCGKPTQTLYHVPRSWLQPSNNLLVLFEETGGNPFDISIKLRVSRVICASVSESHNPPLQRWSYQNLFDGTISINDTTPEIHLQCADGHIISSIEFASYGTPQGSCQKFYRGYCHSPKSLSVVSKACQGRNSCFIGISNSVFGGDPCRGIVKTLAVEARCVSSSIPGGASQF</sequence>
<feature type="domain" description="SUEL-type lectin" evidence="16">
    <location>
        <begin position="646"/>
        <end position="732"/>
    </location>
</feature>
<dbReference type="InterPro" id="IPR043159">
    <property type="entry name" value="Lectin_gal-bd_sf"/>
</dbReference>
<dbReference type="InterPro" id="IPR003691">
    <property type="entry name" value="FluC"/>
</dbReference>
<dbReference type="GO" id="GO:0005975">
    <property type="term" value="P:carbohydrate metabolic process"/>
    <property type="evidence" value="ECO:0007669"/>
    <property type="project" value="InterPro"/>
</dbReference>
<proteinExistence type="inferred from homology"/>
<dbReference type="Pfam" id="PF02140">
    <property type="entry name" value="SUEL_Lectin"/>
    <property type="match status" value="1"/>
</dbReference>
<dbReference type="PANTHER" id="PTHR28259">
    <property type="entry name" value="FLUORIDE EXPORT PROTEIN 1-RELATED"/>
    <property type="match status" value="1"/>
</dbReference>
<evidence type="ECO:0000256" key="5">
    <source>
        <dbReference type="ARBA" id="ARBA00012756"/>
    </source>
</evidence>
<keyword evidence="18" id="KW-1185">Reference proteome</keyword>
<evidence type="ECO:0000256" key="7">
    <source>
        <dbReference type="ARBA" id="ARBA00022692"/>
    </source>
</evidence>
<dbReference type="SUPFAM" id="SSF49785">
    <property type="entry name" value="Galactose-binding domain-like"/>
    <property type="match status" value="1"/>
</dbReference>
<feature type="transmembrane region" description="Helical" evidence="15">
    <location>
        <begin position="191"/>
        <end position="213"/>
    </location>
</feature>
<comment type="similarity">
    <text evidence="13">Belongs to the fluoride channel Fluc/FEX (TC 1.A.43) family.</text>
</comment>
<dbReference type="FunFam" id="2.60.120.260:FF:000076">
    <property type="entry name" value="Beta-galactosidase"/>
    <property type="match status" value="1"/>
</dbReference>
<dbReference type="Gene3D" id="2.60.120.260">
    <property type="entry name" value="Galactose-binding domain-like"/>
    <property type="match status" value="1"/>
</dbReference>
<dbReference type="GO" id="GO:0030246">
    <property type="term" value="F:carbohydrate binding"/>
    <property type="evidence" value="ECO:0007669"/>
    <property type="project" value="InterPro"/>
</dbReference>
<evidence type="ECO:0000313" key="18">
    <source>
        <dbReference type="Proteomes" id="UP001054252"/>
    </source>
</evidence>
<keyword evidence="12" id="KW-0326">Glycosidase</keyword>
<dbReference type="FunFam" id="2.60.120.740:FF:000002">
    <property type="entry name" value="Beta-galactosidase"/>
    <property type="match status" value="1"/>
</dbReference>
<evidence type="ECO:0000313" key="17">
    <source>
        <dbReference type="EMBL" id="GKV28669.1"/>
    </source>
</evidence>
<dbReference type="InterPro" id="IPR048913">
    <property type="entry name" value="BetaGal_gal-bd"/>
</dbReference>
<feature type="transmembrane region" description="Helical" evidence="15">
    <location>
        <begin position="225"/>
        <end position="243"/>
    </location>
</feature>
<dbReference type="InterPro" id="IPR001944">
    <property type="entry name" value="Glycoside_Hdrlase_35"/>
</dbReference>
<comment type="caution">
    <text evidence="17">The sequence shown here is derived from an EMBL/GenBank/DDBJ whole genome shotgun (WGS) entry which is preliminary data.</text>
</comment>
<dbReference type="CDD" id="cd22842">
    <property type="entry name" value="Gal_Rha_Lectin_BGal"/>
    <property type="match status" value="1"/>
</dbReference>
<evidence type="ECO:0000256" key="1">
    <source>
        <dbReference type="ARBA" id="ARBA00001412"/>
    </source>
</evidence>
<feature type="transmembrane region" description="Helical" evidence="15">
    <location>
        <begin position="450"/>
        <end position="469"/>
    </location>
</feature>
<evidence type="ECO:0000256" key="4">
    <source>
        <dbReference type="ARBA" id="ARBA00009809"/>
    </source>
</evidence>
<evidence type="ECO:0000256" key="14">
    <source>
        <dbReference type="ARBA" id="ARBA00035585"/>
    </source>
</evidence>
<dbReference type="Proteomes" id="UP001054252">
    <property type="component" value="Unassembled WGS sequence"/>
</dbReference>
<evidence type="ECO:0000256" key="3">
    <source>
        <dbReference type="ARBA" id="ARBA00004651"/>
    </source>
</evidence>
<dbReference type="InterPro" id="IPR008979">
    <property type="entry name" value="Galactose-bd-like_sf"/>
</dbReference>
<organism evidence="17 18">
    <name type="scientific">Rubroshorea leprosula</name>
    <dbReference type="NCBI Taxonomy" id="152421"/>
    <lineage>
        <taxon>Eukaryota</taxon>
        <taxon>Viridiplantae</taxon>
        <taxon>Streptophyta</taxon>
        <taxon>Embryophyta</taxon>
        <taxon>Tracheophyta</taxon>
        <taxon>Spermatophyta</taxon>
        <taxon>Magnoliopsida</taxon>
        <taxon>eudicotyledons</taxon>
        <taxon>Gunneridae</taxon>
        <taxon>Pentapetalae</taxon>
        <taxon>rosids</taxon>
        <taxon>malvids</taxon>
        <taxon>Malvales</taxon>
        <taxon>Dipterocarpaceae</taxon>
        <taxon>Rubroshorea</taxon>
    </lineage>
</organism>
<comment type="catalytic activity">
    <reaction evidence="14">
        <text>fluoride(in) = fluoride(out)</text>
        <dbReference type="Rhea" id="RHEA:76159"/>
        <dbReference type="ChEBI" id="CHEBI:17051"/>
    </reaction>
    <physiologicalReaction direction="left-to-right" evidence="14">
        <dbReference type="Rhea" id="RHEA:76160"/>
    </physiologicalReaction>
</comment>
<feature type="transmembrane region" description="Helical" evidence="15">
    <location>
        <begin position="315"/>
        <end position="336"/>
    </location>
</feature>
<evidence type="ECO:0000256" key="6">
    <source>
        <dbReference type="ARBA" id="ARBA00022475"/>
    </source>
</evidence>
<keyword evidence="7 15" id="KW-0812">Transmembrane</keyword>
<comment type="subcellular location">
    <subcellularLocation>
        <location evidence="3">Cell membrane</location>
        <topology evidence="3">Multi-pass membrane protein</topology>
    </subcellularLocation>
</comment>
<accession>A0AAV5KVF4</accession>
<comment type="similarity">
    <text evidence="4">Belongs to the glycosyl hydrolase 35 family.</text>
</comment>
<feature type="transmembrane region" description="Helical" evidence="15">
    <location>
        <begin position="150"/>
        <end position="171"/>
    </location>
</feature>
<name>A0AAV5KVF4_9ROSI</name>
<feature type="transmembrane region" description="Helical" evidence="15">
    <location>
        <begin position="416"/>
        <end position="438"/>
    </location>
</feature>
<keyword evidence="10 15" id="KW-1133">Transmembrane helix</keyword>
<keyword evidence="11 15" id="KW-0472">Membrane</keyword>
<keyword evidence="6" id="KW-1003">Cell membrane</keyword>
<evidence type="ECO:0000256" key="11">
    <source>
        <dbReference type="ARBA" id="ARBA00023136"/>
    </source>
</evidence>
<feature type="transmembrane region" description="Helical" evidence="15">
    <location>
        <begin position="348"/>
        <end position="367"/>
    </location>
</feature>
<evidence type="ECO:0000256" key="13">
    <source>
        <dbReference type="ARBA" id="ARBA00035120"/>
    </source>
</evidence>
<keyword evidence="9" id="KW-0378">Hydrolase</keyword>
<feature type="transmembrane region" description="Helical" evidence="15">
    <location>
        <begin position="255"/>
        <end position="278"/>
    </location>
</feature>
<dbReference type="PANTHER" id="PTHR28259:SF1">
    <property type="entry name" value="FLUORIDE EXPORT PROTEIN 1-RELATED"/>
    <property type="match status" value="1"/>
</dbReference>
<dbReference type="PROSITE" id="PS50228">
    <property type="entry name" value="SUEL_LECTIN"/>
    <property type="match status" value="1"/>
</dbReference>
<keyword evidence="8" id="KW-0732">Signal</keyword>
<evidence type="ECO:0000256" key="10">
    <source>
        <dbReference type="ARBA" id="ARBA00022989"/>
    </source>
</evidence>
<dbReference type="InterPro" id="IPR000922">
    <property type="entry name" value="Lectin_gal-bd_dom"/>
</dbReference>
<evidence type="ECO:0000256" key="9">
    <source>
        <dbReference type="ARBA" id="ARBA00022801"/>
    </source>
</evidence>
<evidence type="ECO:0000256" key="12">
    <source>
        <dbReference type="ARBA" id="ARBA00023295"/>
    </source>
</evidence>
<evidence type="ECO:0000256" key="8">
    <source>
        <dbReference type="ARBA" id="ARBA00022729"/>
    </source>
</evidence>
<gene>
    <name evidence="17" type="ORF">SLEP1_g37690</name>
</gene>
<dbReference type="Gene3D" id="2.60.120.740">
    <property type="match status" value="1"/>
</dbReference>
<comment type="function">
    <text evidence="2">Fluoride channel required for the rapid expulsion of cytoplasmic fluoride.</text>
</comment>
<dbReference type="EMBL" id="BPVZ01000080">
    <property type="protein sequence ID" value="GKV28669.1"/>
    <property type="molecule type" value="Genomic_DNA"/>
</dbReference>
<feature type="transmembrane region" description="Helical" evidence="15">
    <location>
        <begin position="379"/>
        <end position="404"/>
    </location>
</feature>